<name>A0ABU1NEB5_9BURK</name>
<dbReference type="PANTHER" id="PTHR46268:SF15">
    <property type="entry name" value="UNIVERSAL STRESS PROTEIN HP_0031"/>
    <property type="match status" value="1"/>
</dbReference>
<evidence type="ECO:0000313" key="4">
    <source>
        <dbReference type="EMBL" id="MDR6536766.1"/>
    </source>
</evidence>
<dbReference type="InterPro" id="IPR006016">
    <property type="entry name" value="UspA"/>
</dbReference>
<evidence type="ECO:0000313" key="5">
    <source>
        <dbReference type="Proteomes" id="UP001184230"/>
    </source>
</evidence>
<proteinExistence type="inferred from homology"/>
<comment type="similarity">
    <text evidence="1 2">Belongs to the universal stress protein A family.</text>
</comment>
<dbReference type="Pfam" id="PF00582">
    <property type="entry name" value="Usp"/>
    <property type="match status" value="1"/>
</dbReference>
<gene>
    <name evidence="4" type="ORF">J2739_002539</name>
</gene>
<accession>A0ABU1NEB5</accession>
<dbReference type="SUPFAM" id="SSF52402">
    <property type="entry name" value="Adenine nucleotide alpha hydrolases-like"/>
    <property type="match status" value="1"/>
</dbReference>
<dbReference type="Proteomes" id="UP001184230">
    <property type="component" value="Unassembled WGS sequence"/>
</dbReference>
<dbReference type="PRINTS" id="PR01438">
    <property type="entry name" value="UNVRSLSTRESS"/>
</dbReference>
<reference evidence="4 5" key="1">
    <citation type="submission" date="2023-07" db="EMBL/GenBank/DDBJ databases">
        <title>Sorghum-associated microbial communities from plants grown in Nebraska, USA.</title>
        <authorList>
            <person name="Schachtman D."/>
        </authorList>
    </citation>
    <scope>NUCLEOTIDE SEQUENCE [LARGE SCALE GENOMIC DNA]</scope>
    <source>
        <strain evidence="4 5">DS1781</strain>
    </source>
</reference>
<protein>
    <recommendedName>
        <fullName evidence="2">Universal stress protein</fullName>
    </recommendedName>
</protein>
<dbReference type="Gene3D" id="3.40.50.620">
    <property type="entry name" value="HUPs"/>
    <property type="match status" value="1"/>
</dbReference>
<evidence type="ECO:0000256" key="2">
    <source>
        <dbReference type="PIRNR" id="PIRNR006276"/>
    </source>
</evidence>
<keyword evidence="5" id="KW-1185">Reference proteome</keyword>
<dbReference type="PANTHER" id="PTHR46268">
    <property type="entry name" value="STRESS RESPONSE PROTEIN NHAX"/>
    <property type="match status" value="1"/>
</dbReference>
<dbReference type="RefSeq" id="WP_309902048.1">
    <property type="nucleotide sequence ID" value="NZ_JAVDRF010000004.1"/>
</dbReference>
<sequence length="165" mass="17469">MYQRILVPIDGSATSLRGLDEALRMAKLTGATLRLIHVVDELKYVTGFETFATYSGDVVPLMAEAGKQILEQGRERAQRAGIDAESVLFTSLAGRVSELVVAQAKAWNADLIVIGTHGRHGVARAVLGSDAEQVLRMAPVPVLLVHAPRVDEEASGVAAPMAAAA</sequence>
<dbReference type="CDD" id="cd00293">
    <property type="entry name" value="USP-like"/>
    <property type="match status" value="1"/>
</dbReference>
<comment type="subcellular location">
    <subcellularLocation>
        <location evidence="2">Cytoplasm</location>
    </subcellularLocation>
</comment>
<keyword evidence="2" id="KW-0963">Cytoplasm</keyword>
<evidence type="ECO:0000256" key="1">
    <source>
        <dbReference type="ARBA" id="ARBA00008791"/>
    </source>
</evidence>
<feature type="domain" description="UspA" evidence="3">
    <location>
        <begin position="1"/>
        <end position="146"/>
    </location>
</feature>
<dbReference type="InterPro" id="IPR006015">
    <property type="entry name" value="Universal_stress_UspA"/>
</dbReference>
<organism evidence="4 5">
    <name type="scientific">Variovorax soli</name>
    <dbReference type="NCBI Taxonomy" id="376815"/>
    <lineage>
        <taxon>Bacteria</taxon>
        <taxon>Pseudomonadati</taxon>
        <taxon>Pseudomonadota</taxon>
        <taxon>Betaproteobacteria</taxon>
        <taxon>Burkholderiales</taxon>
        <taxon>Comamonadaceae</taxon>
        <taxon>Variovorax</taxon>
    </lineage>
</organism>
<dbReference type="EMBL" id="JAVDRF010000004">
    <property type="protein sequence ID" value="MDR6536766.1"/>
    <property type="molecule type" value="Genomic_DNA"/>
</dbReference>
<dbReference type="InterPro" id="IPR014729">
    <property type="entry name" value="Rossmann-like_a/b/a_fold"/>
</dbReference>
<dbReference type="PIRSF" id="PIRSF006276">
    <property type="entry name" value="UspA"/>
    <property type="match status" value="1"/>
</dbReference>
<comment type="caution">
    <text evidence="4">The sequence shown here is derived from an EMBL/GenBank/DDBJ whole genome shotgun (WGS) entry which is preliminary data.</text>
</comment>
<evidence type="ECO:0000259" key="3">
    <source>
        <dbReference type="Pfam" id="PF00582"/>
    </source>
</evidence>